<organism evidence="3 4">
    <name type="scientific">Anaerotruncus massiliensis</name>
    <name type="common">ex Liu et al. 2021</name>
    <dbReference type="NCBI Taxonomy" id="2321404"/>
    <lineage>
        <taxon>Bacteria</taxon>
        <taxon>Bacillati</taxon>
        <taxon>Bacillota</taxon>
        <taxon>Clostridia</taxon>
        <taxon>Eubacteriales</taxon>
        <taxon>Oscillospiraceae</taxon>
        <taxon>Anaerotruncus</taxon>
    </lineage>
</organism>
<feature type="chain" id="PRO_5039544172" evidence="2">
    <location>
        <begin position="22"/>
        <end position="248"/>
    </location>
</feature>
<evidence type="ECO:0000313" key="4">
    <source>
        <dbReference type="Proteomes" id="UP000276301"/>
    </source>
</evidence>
<dbReference type="Proteomes" id="UP000276301">
    <property type="component" value="Unassembled WGS sequence"/>
</dbReference>
<dbReference type="RefSeq" id="WP_121586952.1">
    <property type="nucleotide sequence ID" value="NZ_RCHT01000013.1"/>
</dbReference>
<keyword evidence="2" id="KW-0732">Signal</keyword>
<sequence length="248" mass="26888">MTRARVLAGLLALLLALAGCAARGGEVPPADAGSAAPGPAEPAAPGSASEPELPAEPDYTDPAVCQEIFFAPYGNLIYAEGWERYEDLGPDSLFQFTVQKNYHIYMSKIDYAERYGPEWARVDPPVDGEGFAAYPAEEVEATALAYFGAPADYLRTAYSYDAQKNVYQMRGGGLGEEWWPRVLSAEREGDLLRISYEVWTEGYAVRDGEGNVSEASGQKVYSAVMTVELLDGGGFQYRSVQVLPEEAA</sequence>
<name>A0A498CM95_9FIRM</name>
<protein>
    <submittedName>
        <fullName evidence="3">Uncharacterized protein</fullName>
    </submittedName>
</protein>
<proteinExistence type="predicted"/>
<dbReference type="PROSITE" id="PS51257">
    <property type="entry name" value="PROKAR_LIPOPROTEIN"/>
    <property type="match status" value="1"/>
</dbReference>
<keyword evidence="4" id="KW-1185">Reference proteome</keyword>
<evidence type="ECO:0000256" key="2">
    <source>
        <dbReference type="SAM" id="SignalP"/>
    </source>
</evidence>
<comment type="caution">
    <text evidence="3">The sequence shown here is derived from an EMBL/GenBank/DDBJ whole genome shotgun (WGS) entry which is preliminary data.</text>
</comment>
<reference evidence="3 4" key="1">
    <citation type="submission" date="2018-10" db="EMBL/GenBank/DDBJ databases">
        <title>Anaerotruncus faecis sp. nov., isolated from human feces.</title>
        <authorList>
            <person name="Wang Y.-J."/>
        </authorList>
    </citation>
    <scope>NUCLEOTIDE SEQUENCE [LARGE SCALE GENOMIC DNA]</scope>
    <source>
        <strain evidence="3 4">22A2-44</strain>
    </source>
</reference>
<feature type="signal peptide" evidence="2">
    <location>
        <begin position="1"/>
        <end position="21"/>
    </location>
</feature>
<dbReference type="EMBL" id="RCHT01000013">
    <property type="protein sequence ID" value="RLL10650.1"/>
    <property type="molecule type" value="Genomic_DNA"/>
</dbReference>
<feature type="compositionally biased region" description="Low complexity" evidence="1">
    <location>
        <begin position="28"/>
        <end position="52"/>
    </location>
</feature>
<feature type="region of interest" description="Disordered" evidence="1">
    <location>
        <begin position="28"/>
        <end position="57"/>
    </location>
</feature>
<gene>
    <name evidence="3" type="ORF">D4A47_08385</name>
</gene>
<evidence type="ECO:0000313" key="3">
    <source>
        <dbReference type="EMBL" id="RLL10650.1"/>
    </source>
</evidence>
<accession>A0A498CM95</accession>
<dbReference type="AlphaFoldDB" id="A0A498CM95"/>
<evidence type="ECO:0000256" key="1">
    <source>
        <dbReference type="SAM" id="MobiDB-lite"/>
    </source>
</evidence>